<dbReference type="Proteomes" id="UP001238179">
    <property type="component" value="Chromosome"/>
</dbReference>
<accession>A0AA48GMF3</accession>
<evidence type="ECO:0000256" key="1">
    <source>
        <dbReference type="ARBA" id="ARBA00022729"/>
    </source>
</evidence>
<keyword evidence="1 2" id="KW-0732">Signal</keyword>
<dbReference type="SUPFAM" id="SSF56925">
    <property type="entry name" value="OMPA-like"/>
    <property type="match status" value="1"/>
</dbReference>
<sequence>MILTRTIALLALLPSGLHAQAPTFGLEGQVSALVATGTLNRMVKTGNLAGYHAGLALRTGTSPGLGFRLYANLLSLRGVDGSGLESGTPHHLHAGLDVLKVSGKVTFFGGMGILKWKQDDTSSPTFTDAGGRNNAGKGTKLSGRLGLEYEISPKVHGVVSFTQTEFNKLYQPSWFSLGVSYRFASF</sequence>
<proteinExistence type="predicted"/>
<feature type="chain" id="PRO_5041264964" description="Outer membrane protein beta-barrel domain-containing protein" evidence="2">
    <location>
        <begin position="20"/>
        <end position="186"/>
    </location>
</feature>
<dbReference type="AlphaFoldDB" id="A0AA48GMF3"/>
<evidence type="ECO:0000313" key="4">
    <source>
        <dbReference type="EMBL" id="BDU72539.1"/>
    </source>
</evidence>
<dbReference type="EMBL" id="AP027080">
    <property type="protein sequence ID" value="BDU72539.1"/>
    <property type="molecule type" value="Genomic_DNA"/>
</dbReference>
<dbReference type="RefSeq" id="WP_316415453.1">
    <property type="nucleotide sequence ID" value="NZ_AP027080.1"/>
</dbReference>
<dbReference type="Gene3D" id="2.40.160.20">
    <property type="match status" value="1"/>
</dbReference>
<dbReference type="InterPro" id="IPR027385">
    <property type="entry name" value="Beta-barrel_OMP"/>
</dbReference>
<dbReference type="KEGG" id="msil:METEAL_17130"/>
<name>A0AA48GMF3_9BACT</name>
<dbReference type="Pfam" id="PF13505">
    <property type="entry name" value="OMP_b-brl"/>
    <property type="match status" value="1"/>
</dbReference>
<gene>
    <name evidence="4" type="ORF">METEAL_17130</name>
</gene>
<dbReference type="InterPro" id="IPR011250">
    <property type="entry name" value="OMP/PagP_B-barrel"/>
</dbReference>
<feature type="signal peptide" evidence="2">
    <location>
        <begin position="1"/>
        <end position="19"/>
    </location>
</feature>
<organism evidence="4 5">
    <name type="scientific">Mesoterricola silvestris</name>
    <dbReference type="NCBI Taxonomy" id="2927979"/>
    <lineage>
        <taxon>Bacteria</taxon>
        <taxon>Pseudomonadati</taxon>
        <taxon>Acidobacteriota</taxon>
        <taxon>Holophagae</taxon>
        <taxon>Holophagales</taxon>
        <taxon>Holophagaceae</taxon>
        <taxon>Mesoterricola</taxon>
    </lineage>
</organism>
<evidence type="ECO:0000259" key="3">
    <source>
        <dbReference type="Pfam" id="PF13505"/>
    </source>
</evidence>
<evidence type="ECO:0000313" key="5">
    <source>
        <dbReference type="Proteomes" id="UP001238179"/>
    </source>
</evidence>
<feature type="domain" description="Outer membrane protein beta-barrel" evidence="3">
    <location>
        <begin position="9"/>
        <end position="183"/>
    </location>
</feature>
<keyword evidence="5" id="KW-1185">Reference proteome</keyword>
<protein>
    <recommendedName>
        <fullName evidence="3">Outer membrane protein beta-barrel domain-containing protein</fullName>
    </recommendedName>
</protein>
<reference evidence="5" key="1">
    <citation type="journal article" date="2023" name="Int. J. Syst. Evol. Microbiol.">
        <title>Mesoterricola silvestris gen. nov., sp. nov., Mesoterricola sediminis sp. nov., Geothrix oryzae sp. nov., Geothrix edaphica sp. nov., Geothrix rubra sp. nov., and Geothrix limicola sp. nov., six novel members of Acidobacteriota isolated from soils.</title>
        <authorList>
            <person name="Itoh H."/>
            <person name="Sugisawa Y."/>
            <person name="Mise K."/>
            <person name="Xu Z."/>
            <person name="Kuniyasu M."/>
            <person name="Ushijima N."/>
            <person name="Kawano K."/>
            <person name="Kobayashi E."/>
            <person name="Shiratori Y."/>
            <person name="Masuda Y."/>
            <person name="Senoo K."/>
        </authorList>
    </citation>
    <scope>NUCLEOTIDE SEQUENCE [LARGE SCALE GENOMIC DNA]</scope>
    <source>
        <strain evidence="5">W79</strain>
    </source>
</reference>
<evidence type="ECO:0000256" key="2">
    <source>
        <dbReference type="SAM" id="SignalP"/>
    </source>
</evidence>